<evidence type="ECO:0000256" key="7">
    <source>
        <dbReference type="ARBA" id="ARBA00022692"/>
    </source>
</evidence>
<dbReference type="PIRSF" id="PIRSF006247">
    <property type="entry name" value="TrkH"/>
    <property type="match status" value="1"/>
</dbReference>
<sequence length="508" mass="55140">MRRRTRTAQGPALMALPAGITAALRVLPVVNVLAKIALLFSFTMLVPIGASLYFGDAALWHFIDALAGLTTLSLITIALTRRFRRELKVRDGFVLVVGLWTLLPAVAMVPLIFQMPGIRLSVAYFEALSALTTTGATALSGLEHLPESINLWRHQLNWIGGLGIIVLAVAILPMLGVGGMQLFKAETPGPIKDAKLTPRIRETARNLWLIYAALTVACALMLRYVGGMRWFDAVCHALSAMSLGGFSTYDNSVGQFDSPVVEAILIGFMLIAATNFATHYLALTNRSLRQYWRDSEFKAMVLLLGFSTLGLAGYLVWQHTYADYLTSLRMVLFNLVSISTGSGYASTDFGQWPIFVPLWMLFLSGVAACSGSTGGGIKMIRTIILVRGASRQFTTLLHPNAVRPLRVNGMGIPDPVVFAVLGFIFLYFMSAVVLTFALLATGLDFVSSFSAVLACLNNAGPGLGVIGPASNYGVLEDVQLWLCSLAMLLGRLEVFSVLVLFTPAFWRN</sequence>
<keyword evidence="5 12" id="KW-0997">Cell inner membrane</keyword>
<dbReference type="PANTHER" id="PTHR32024">
    <property type="entry name" value="TRK SYSTEM POTASSIUM UPTAKE PROTEIN TRKG-RELATED"/>
    <property type="match status" value="1"/>
</dbReference>
<keyword evidence="3 12" id="KW-0813">Transport</keyword>
<keyword evidence="11 12" id="KW-0472">Membrane</keyword>
<organism evidence="14 15">
    <name type="scientific">Jeongeupia chitinilytica</name>
    <dbReference type="NCBI Taxonomy" id="1041641"/>
    <lineage>
        <taxon>Bacteria</taxon>
        <taxon>Pseudomonadati</taxon>
        <taxon>Pseudomonadota</taxon>
        <taxon>Betaproteobacteria</taxon>
        <taxon>Neisseriales</taxon>
        <taxon>Chitinibacteraceae</taxon>
        <taxon>Jeongeupia</taxon>
    </lineage>
</organism>
<comment type="caution">
    <text evidence="14">The sequence shown here is derived from an EMBL/GenBank/DDBJ whole genome shotgun (WGS) entry which is preliminary data.</text>
</comment>
<proteinExistence type="inferred from homology"/>
<evidence type="ECO:0000256" key="9">
    <source>
        <dbReference type="ARBA" id="ARBA00022989"/>
    </source>
</evidence>
<protein>
    <recommendedName>
        <fullName evidence="12">Trk system potassium uptake protein</fullName>
    </recommendedName>
</protein>
<comment type="similarity">
    <text evidence="2 12">Belongs to the TrkH potassium transport family.</text>
</comment>
<keyword evidence="7 13" id="KW-0812">Transmembrane</keyword>
<gene>
    <name evidence="14" type="ORF">GCM10007350_29260</name>
</gene>
<feature type="transmembrane region" description="Helical" evidence="13">
    <location>
        <begin position="478"/>
        <end position="506"/>
    </location>
</feature>
<evidence type="ECO:0000256" key="6">
    <source>
        <dbReference type="ARBA" id="ARBA00022538"/>
    </source>
</evidence>
<keyword evidence="6 12" id="KW-0633">Potassium transport</keyword>
<evidence type="ECO:0000256" key="2">
    <source>
        <dbReference type="ARBA" id="ARBA00009137"/>
    </source>
</evidence>
<reference evidence="15" key="1">
    <citation type="journal article" date="2019" name="Int. J. Syst. Evol. Microbiol.">
        <title>The Global Catalogue of Microorganisms (GCM) 10K type strain sequencing project: providing services to taxonomists for standard genome sequencing and annotation.</title>
        <authorList>
            <consortium name="The Broad Institute Genomics Platform"/>
            <consortium name="The Broad Institute Genome Sequencing Center for Infectious Disease"/>
            <person name="Wu L."/>
            <person name="Ma J."/>
        </authorList>
    </citation>
    <scope>NUCLEOTIDE SEQUENCE [LARGE SCALE GENOMIC DNA]</scope>
    <source>
        <strain evidence="15">KCTC 23701</strain>
    </source>
</reference>
<evidence type="ECO:0000256" key="13">
    <source>
        <dbReference type="SAM" id="Phobius"/>
    </source>
</evidence>
<evidence type="ECO:0000256" key="10">
    <source>
        <dbReference type="ARBA" id="ARBA00023065"/>
    </source>
</evidence>
<feature type="transmembrane region" description="Helical" evidence="13">
    <location>
        <begin position="261"/>
        <end position="282"/>
    </location>
</feature>
<keyword evidence="4 12" id="KW-1003">Cell membrane</keyword>
<feature type="transmembrane region" description="Helical" evidence="13">
    <location>
        <begin position="416"/>
        <end position="440"/>
    </location>
</feature>
<accession>A0ABQ3H5Z6</accession>
<comment type="function">
    <text evidence="12">Low-affinity potassium transport system. Interacts with Trk system potassium uptake protein TrkA.</text>
</comment>
<dbReference type="EMBL" id="BMYO01000008">
    <property type="protein sequence ID" value="GHD66681.1"/>
    <property type="molecule type" value="Genomic_DNA"/>
</dbReference>
<keyword evidence="15" id="KW-1185">Reference proteome</keyword>
<feature type="transmembrane region" description="Helical" evidence="13">
    <location>
        <begin position="12"/>
        <end position="38"/>
    </location>
</feature>
<feature type="transmembrane region" description="Helical" evidence="13">
    <location>
        <begin position="297"/>
        <end position="316"/>
    </location>
</feature>
<dbReference type="InterPro" id="IPR004772">
    <property type="entry name" value="TrkH"/>
</dbReference>
<keyword evidence="8 12" id="KW-0630">Potassium</keyword>
<dbReference type="Proteomes" id="UP000604737">
    <property type="component" value="Unassembled WGS sequence"/>
</dbReference>
<name>A0ABQ3H5Z6_9NEIS</name>
<dbReference type="InterPro" id="IPR003445">
    <property type="entry name" value="Cat_transpt"/>
</dbReference>
<keyword evidence="10 12" id="KW-0406">Ion transport</keyword>
<evidence type="ECO:0000256" key="4">
    <source>
        <dbReference type="ARBA" id="ARBA00022475"/>
    </source>
</evidence>
<evidence type="ECO:0000256" key="3">
    <source>
        <dbReference type="ARBA" id="ARBA00022448"/>
    </source>
</evidence>
<evidence type="ECO:0000313" key="15">
    <source>
        <dbReference type="Proteomes" id="UP000604737"/>
    </source>
</evidence>
<keyword evidence="9 13" id="KW-1133">Transmembrane helix</keyword>
<feature type="transmembrane region" description="Helical" evidence="13">
    <location>
        <begin position="204"/>
        <end position="224"/>
    </location>
</feature>
<evidence type="ECO:0000256" key="1">
    <source>
        <dbReference type="ARBA" id="ARBA00004429"/>
    </source>
</evidence>
<dbReference type="Pfam" id="PF02386">
    <property type="entry name" value="TrkH"/>
    <property type="match status" value="1"/>
</dbReference>
<dbReference type="PANTHER" id="PTHR32024:SF2">
    <property type="entry name" value="TRK SYSTEM POTASSIUM UPTAKE PROTEIN TRKG-RELATED"/>
    <property type="match status" value="1"/>
</dbReference>
<evidence type="ECO:0000313" key="14">
    <source>
        <dbReference type="EMBL" id="GHD66681.1"/>
    </source>
</evidence>
<feature type="transmembrane region" description="Helical" evidence="13">
    <location>
        <begin position="92"/>
        <end position="113"/>
    </location>
</feature>
<evidence type="ECO:0000256" key="8">
    <source>
        <dbReference type="ARBA" id="ARBA00022958"/>
    </source>
</evidence>
<feature type="transmembrane region" description="Helical" evidence="13">
    <location>
        <begin position="58"/>
        <end position="80"/>
    </location>
</feature>
<comment type="subcellular location">
    <subcellularLocation>
        <location evidence="1 12">Cell inner membrane</location>
        <topology evidence="1 12">Multi-pass membrane protein</topology>
    </subcellularLocation>
</comment>
<evidence type="ECO:0000256" key="11">
    <source>
        <dbReference type="ARBA" id="ARBA00023136"/>
    </source>
</evidence>
<feature type="transmembrane region" description="Helical" evidence="13">
    <location>
        <begin position="158"/>
        <end position="183"/>
    </location>
</feature>
<evidence type="ECO:0000256" key="5">
    <source>
        <dbReference type="ARBA" id="ARBA00022519"/>
    </source>
</evidence>
<feature type="transmembrane region" description="Helical" evidence="13">
    <location>
        <begin position="358"/>
        <end position="377"/>
    </location>
</feature>
<evidence type="ECO:0000256" key="12">
    <source>
        <dbReference type="PIRNR" id="PIRNR006247"/>
    </source>
</evidence>